<dbReference type="Gene3D" id="1.20.1250.20">
    <property type="entry name" value="MFS general substrate transporter like domains"/>
    <property type="match status" value="1"/>
</dbReference>
<evidence type="ECO:0000256" key="1">
    <source>
        <dbReference type="ARBA" id="ARBA00004141"/>
    </source>
</evidence>
<feature type="transmembrane region" description="Helical" evidence="6">
    <location>
        <begin position="79"/>
        <end position="99"/>
    </location>
</feature>
<feature type="transmembrane region" description="Helical" evidence="6">
    <location>
        <begin position="170"/>
        <end position="191"/>
    </location>
</feature>
<evidence type="ECO:0000256" key="2">
    <source>
        <dbReference type="ARBA" id="ARBA00022448"/>
    </source>
</evidence>
<dbReference type="GO" id="GO:0016020">
    <property type="term" value="C:membrane"/>
    <property type="evidence" value="ECO:0007669"/>
    <property type="project" value="UniProtKB-SubCell"/>
</dbReference>
<dbReference type="Pfam" id="PF07690">
    <property type="entry name" value="MFS_1"/>
    <property type="match status" value="1"/>
</dbReference>
<feature type="transmembrane region" description="Helical" evidence="6">
    <location>
        <begin position="43"/>
        <end position="67"/>
    </location>
</feature>
<dbReference type="InterPro" id="IPR011701">
    <property type="entry name" value="MFS"/>
</dbReference>
<gene>
    <name evidence="8" type="ORF">DFH08DRAFT_840284</name>
</gene>
<evidence type="ECO:0000313" key="8">
    <source>
        <dbReference type="EMBL" id="KAJ7364910.1"/>
    </source>
</evidence>
<feature type="transmembrane region" description="Helical" evidence="6">
    <location>
        <begin position="461"/>
        <end position="487"/>
    </location>
</feature>
<protein>
    <submittedName>
        <fullName evidence="8">MFS general substrate transporter</fullName>
    </submittedName>
</protein>
<feature type="transmembrane region" description="Helical" evidence="6">
    <location>
        <begin position="374"/>
        <end position="393"/>
    </location>
</feature>
<accession>A0AAD7AQ45</accession>
<feature type="domain" description="Major facilitator superfamily (MFS) profile" evidence="7">
    <location>
        <begin position="45"/>
        <end position="515"/>
    </location>
</feature>
<evidence type="ECO:0000256" key="4">
    <source>
        <dbReference type="ARBA" id="ARBA00022989"/>
    </source>
</evidence>
<reference evidence="8" key="1">
    <citation type="submission" date="2023-03" db="EMBL/GenBank/DDBJ databases">
        <title>Massive genome expansion in bonnet fungi (Mycena s.s.) driven by repeated elements and novel gene families across ecological guilds.</title>
        <authorList>
            <consortium name="Lawrence Berkeley National Laboratory"/>
            <person name="Harder C.B."/>
            <person name="Miyauchi S."/>
            <person name="Viragh M."/>
            <person name="Kuo A."/>
            <person name="Thoen E."/>
            <person name="Andreopoulos B."/>
            <person name="Lu D."/>
            <person name="Skrede I."/>
            <person name="Drula E."/>
            <person name="Henrissat B."/>
            <person name="Morin E."/>
            <person name="Kohler A."/>
            <person name="Barry K."/>
            <person name="LaButti K."/>
            <person name="Morin E."/>
            <person name="Salamov A."/>
            <person name="Lipzen A."/>
            <person name="Mereny Z."/>
            <person name="Hegedus B."/>
            <person name="Baldrian P."/>
            <person name="Stursova M."/>
            <person name="Weitz H."/>
            <person name="Taylor A."/>
            <person name="Grigoriev I.V."/>
            <person name="Nagy L.G."/>
            <person name="Martin F."/>
            <person name="Kauserud H."/>
        </authorList>
    </citation>
    <scope>NUCLEOTIDE SEQUENCE</scope>
    <source>
        <strain evidence="8">CBHHK002</strain>
    </source>
</reference>
<feature type="transmembrane region" description="Helical" evidence="6">
    <location>
        <begin position="138"/>
        <end position="158"/>
    </location>
</feature>
<evidence type="ECO:0000256" key="5">
    <source>
        <dbReference type="ARBA" id="ARBA00023136"/>
    </source>
</evidence>
<feature type="transmembrane region" description="Helical" evidence="6">
    <location>
        <begin position="333"/>
        <end position="354"/>
    </location>
</feature>
<feature type="transmembrane region" description="Helical" evidence="6">
    <location>
        <begin position="111"/>
        <end position="132"/>
    </location>
</feature>
<dbReference type="EMBL" id="JARIHO010000003">
    <property type="protein sequence ID" value="KAJ7364910.1"/>
    <property type="molecule type" value="Genomic_DNA"/>
</dbReference>
<feature type="transmembrane region" description="Helical" evidence="6">
    <location>
        <begin position="426"/>
        <end position="449"/>
    </location>
</feature>
<feature type="transmembrane region" description="Helical" evidence="6">
    <location>
        <begin position="211"/>
        <end position="233"/>
    </location>
</feature>
<comment type="subcellular location">
    <subcellularLocation>
        <location evidence="1">Membrane</location>
        <topology evidence="1">Multi-pass membrane protein</topology>
    </subcellularLocation>
</comment>
<dbReference type="Proteomes" id="UP001218218">
    <property type="component" value="Unassembled WGS sequence"/>
</dbReference>
<dbReference type="InterPro" id="IPR020846">
    <property type="entry name" value="MFS_dom"/>
</dbReference>
<keyword evidence="9" id="KW-1185">Reference proteome</keyword>
<dbReference type="AlphaFoldDB" id="A0AAD7AQ45"/>
<evidence type="ECO:0000259" key="7">
    <source>
        <dbReference type="PROSITE" id="PS50850"/>
    </source>
</evidence>
<organism evidence="8 9">
    <name type="scientific">Mycena albidolilacea</name>
    <dbReference type="NCBI Taxonomy" id="1033008"/>
    <lineage>
        <taxon>Eukaryota</taxon>
        <taxon>Fungi</taxon>
        <taxon>Dikarya</taxon>
        <taxon>Basidiomycota</taxon>
        <taxon>Agaricomycotina</taxon>
        <taxon>Agaricomycetes</taxon>
        <taxon>Agaricomycetidae</taxon>
        <taxon>Agaricales</taxon>
        <taxon>Marasmiineae</taxon>
        <taxon>Mycenaceae</taxon>
        <taxon>Mycena</taxon>
    </lineage>
</organism>
<keyword evidence="5 6" id="KW-0472">Membrane</keyword>
<sequence length="531" mass="57271">MSAYFPVPDADEDIEHLLEDADEDPRTQLDKTIDRIGMGSYQWTLLCLCGFGWMADNMWLQAVAIVLPRVQQHYSVPDNYIGIVSSTMFAGMMLGAVGWGTCSDLIGRSTAFNATLFFTALFGILASFSWSYPSLCVLLFFLGTAVGGSMPTDGTLLLEHMPHNKLHLVTGLSLFFSVGSVLAALFALVLVPRNSCVTIATTACDPALNNGWKHLLAALGILTLTMFVARIVFFRLYESPRFLVHAGRPAEAIEALQLIALFNGAPVELVLADVDDTAKLPLPDPDADADVENGGAGYQVIGGGHGKEEYVRHWAHRWFGRVRMVLVPEWRRTSLLVWGAWCGMALAYTMFNVFLPKLLESSGTKSIEEGLWDVLVYTLGGCPGALVGAKLILTPLGRRWSLAGSTLITAAFCIMFVFAQSAELAWAVRLSAIGVGLASTTMWAVLYGWTPEIFGTKVRGTACGIASALSRIGGMIAPILGGVLLLFSRAAPVYTSMVTFVFAAGCVLLLSEDAGEGGRSRAARRVKVVVH</sequence>
<dbReference type="GO" id="GO:0022857">
    <property type="term" value="F:transmembrane transporter activity"/>
    <property type="evidence" value="ECO:0007669"/>
    <property type="project" value="InterPro"/>
</dbReference>
<keyword evidence="3 6" id="KW-0812">Transmembrane</keyword>
<dbReference type="PROSITE" id="PS50850">
    <property type="entry name" value="MFS"/>
    <property type="match status" value="1"/>
</dbReference>
<evidence type="ECO:0000256" key="3">
    <source>
        <dbReference type="ARBA" id="ARBA00022692"/>
    </source>
</evidence>
<evidence type="ECO:0000256" key="6">
    <source>
        <dbReference type="SAM" id="Phobius"/>
    </source>
</evidence>
<name>A0AAD7AQ45_9AGAR</name>
<evidence type="ECO:0000313" key="9">
    <source>
        <dbReference type="Proteomes" id="UP001218218"/>
    </source>
</evidence>
<comment type="caution">
    <text evidence="8">The sequence shown here is derived from an EMBL/GenBank/DDBJ whole genome shotgun (WGS) entry which is preliminary data.</text>
</comment>
<keyword evidence="4 6" id="KW-1133">Transmembrane helix</keyword>
<dbReference type="InterPro" id="IPR036259">
    <property type="entry name" value="MFS_trans_sf"/>
</dbReference>
<proteinExistence type="predicted"/>
<dbReference type="CDD" id="cd17316">
    <property type="entry name" value="MFS_SV2_like"/>
    <property type="match status" value="1"/>
</dbReference>
<dbReference type="PANTHER" id="PTHR23511:SF5">
    <property type="entry name" value="MAJOR FACILITATOR-TYPE TRANSPORTER HXNZ-RELATED"/>
    <property type="match status" value="1"/>
</dbReference>
<feature type="transmembrane region" description="Helical" evidence="6">
    <location>
        <begin position="493"/>
        <end position="511"/>
    </location>
</feature>
<keyword evidence="2" id="KW-0813">Transport</keyword>
<dbReference type="SUPFAM" id="SSF103473">
    <property type="entry name" value="MFS general substrate transporter"/>
    <property type="match status" value="1"/>
</dbReference>
<feature type="transmembrane region" description="Helical" evidence="6">
    <location>
        <begin position="400"/>
        <end position="420"/>
    </location>
</feature>
<dbReference type="PANTHER" id="PTHR23511">
    <property type="entry name" value="SYNAPTIC VESICLE GLYCOPROTEIN 2"/>
    <property type="match status" value="1"/>
</dbReference>